<proteinExistence type="predicted"/>
<evidence type="ECO:0000256" key="1">
    <source>
        <dbReference type="SAM" id="MobiDB-lite"/>
    </source>
</evidence>
<accession>A0A8B7Y4F4</accession>
<dbReference type="KEGG" id="aplc:110977169"/>
<dbReference type="RefSeq" id="XP_022086746.1">
    <property type="nucleotide sequence ID" value="XM_022231054.1"/>
</dbReference>
<name>A0A8B7Y4F4_ACAPL</name>
<dbReference type="InterPro" id="IPR042342">
    <property type="entry name" value="TTC22"/>
</dbReference>
<evidence type="ECO:0000313" key="3">
    <source>
        <dbReference type="RefSeq" id="XP_022086746.1"/>
    </source>
</evidence>
<dbReference type="OrthoDB" id="9976543at2759"/>
<dbReference type="GeneID" id="110977169"/>
<dbReference type="Proteomes" id="UP000694845">
    <property type="component" value="Unplaced"/>
</dbReference>
<protein>
    <submittedName>
        <fullName evidence="3">Uncharacterized protein LOC110977169</fullName>
    </submittedName>
</protein>
<dbReference type="PANTHER" id="PTHR16253">
    <property type="entry name" value="TETRATRICOPEPTIDE REPEAT PROTEIN 22"/>
    <property type="match status" value="1"/>
</dbReference>
<dbReference type="InterPro" id="IPR011990">
    <property type="entry name" value="TPR-like_helical_dom_sf"/>
</dbReference>
<feature type="region of interest" description="Disordered" evidence="1">
    <location>
        <begin position="276"/>
        <end position="304"/>
    </location>
</feature>
<dbReference type="AlphaFoldDB" id="A0A8B7Y4F4"/>
<dbReference type="PANTHER" id="PTHR16253:SF0">
    <property type="entry name" value="TETRATRICOPEPTIDE REPEAT PROTEIN 22"/>
    <property type="match status" value="1"/>
</dbReference>
<keyword evidence="2" id="KW-1185">Reference proteome</keyword>
<sequence length="304" mass="34283">MELAGNLVDHKEKEDWLFGIGLANFKMFSIPATMSAEARKAALDLAVKNFQAILTSAQADNAMKCDAWFELARTVDKAHKLRPKITVENLTQQACLDKALEVSPDNSMEARILARKASICYYAYPRNGFQEAIHLLKRSIELDSSKINFSAYSKRANIYVNEYKSSHNVDLLHSARADLEHILKEHVSPLDFEMLAKVYFYLAKSTTQEEESKAYIRKALQNCTNGEECHDGKNIVSLQKLREQIQSFDGHRGCYGEHRWGQRSWYRQPRTTHHCMQSAGRGATHSGHSPTSARPSGGCPGGQF</sequence>
<gene>
    <name evidence="3" type="primary">LOC110977169</name>
</gene>
<evidence type="ECO:0000313" key="2">
    <source>
        <dbReference type="Proteomes" id="UP000694845"/>
    </source>
</evidence>
<dbReference type="Gene3D" id="1.25.40.10">
    <property type="entry name" value="Tetratricopeptide repeat domain"/>
    <property type="match status" value="1"/>
</dbReference>
<organism evidence="2 3">
    <name type="scientific">Acanthaster planci</name>
    <name type="common">Crown-of-thorns starfish</name>
    <dbReference type="NCBI Taxonomy" id="133434"/>
    <lineage>
        <taxon>Eukaryota</taxon>
        <taxon>Metazoa</taxon>
        <taxon>Echinodermata</taxon>
        <taxon>Eleutherozoa</taxon>
        <taxon>Asterozoa</taxon>
        <taxon>Asteroidea</taxon>
        <taxon>Valvatacea</taxon>
        <taxon>Valvatida</taxon>
        <taxon>Acanthasteridae</taxon>
        <taxon>Acanthaster</taxon>
    </lineage>
</organism>
<reference evidence="3" key="1">
    <citation type="submission" date="2025-08" db="UniProtKB">
        <authorList>
            <consortium name="RefSeq"/>
        </authorList>
    </citation>
    <scope>IDENTIFICATION</scope>
</reference>